<feature type="region of interest" description="Disordered" evidence="1">
    <location>
        <begin position="1"/>
        <end position="36"/>
    </location>
</feature>
<sequence>MTLASCTNEQPATKTTRESSSANRTGTADSCRPAMRSGKLPDWANAGFTHGTTDHFILSDRRQIVAVVFGYPLTERSTFKGGRQNKVRFIPREAAAESAGELRITAVLAVNGRTEKRTISPWPGASIIDLPEAGCWSLTLHWGHRTDSLDLRYRPE</sequence>
<dbReference type="AlphaFoldDB" id="A0A6G4TTH8"/>
<dbReference type="Proteomes" id="UP000481583">
    <property type="component" value="Unassembled WGS sequence"/>
</dbReference>
<evidence type="ECO:0000256" key="1">
    <source>
        <dbReference type="SAM" id="MobiDB-lite"/>
    </source>
</evidence>
<dbReference type="EMBL" id="JAAKZV010000010">
    <property type="protein sequence ID" value="NGN63174.1"/>
    <property type="molecule type" value="Genomic_DNA"/>
</dbReference>
<evidence type="ECO:0000313" key="3">
    <source>
        <dbReference type="Proteomes" id="UP000481583"/>
    </source>
</evidence>
<gene>
    <name evidence="2" type="ORF">G5C51_04530</name>
</gene>
<dbReference type="RefSeq" id="WP_165232016.1">
    <property type="nucleotide sequence ID" value="NZ_JAAKZV010000010.1"/>
</dbReference>
<organism evidence="2 3">
    <name type="scientific">Streptomyces coryli</name>
    <dbReference type="NCBI Taxonomy" id="1128680"/>
    <lineage>
        <taxon>Bacteria</taxon>
        <taxon>Bacillati</taxon>
        <taxon>Actinomycetota</taxon>
        <taxon>Actinomycetes</taxon>
        <taxon>Kitasatosporales</taxon>
        <taxon>Streptomycetaceae</taxon>
        <taxon>Streptomyces</taxon>
    </lineage>
</organism>
<protein>
    <submittedName>
        <fullName evidence="2">Uncharacterized protein</fullName>
    </submittedName>
</protein>
<keyword evidence="3" id="KW-1185">Reference proteome</keyword>
<proteinExistence type="predicted"/>
<evidence type="ECO:0000313" key="2">
    <source>
        <dbReference type="EMBL" id="NGN63174.1"/>
    </source>
</evidence>
<comment type="caution">
    <text evidence="2">The sequence shown here is derived from an EMBL/GenBank/DDBJ whole genome shotgun (WGS) entry which is preliminary data.</text>
</comment>
<accession>A0A6G4TTH8</accession>
<reference evidence="2 3" key="1">
    <citation type="submission" date="2020-02" db="EMBL/GenBank/DDBJ databases">
        <title>Whole-genome analyses of novel actinobacteria.</title>
        <authorList>
            <person name="Sahin N."/>
        </authorList>
    </citation>
    <scope>NUCLEOTIDE SEQUENCE [LARGE SCALE GENOMIC DNA]</scope>
    <source>
        <strain evidence="2 3">A7024</strain>
    </source>
</reference>
<name>A0A6G4TTH8_9ACTN</name>
<feature type="compositionally biased region" description="Polar residues" evidence="1">
    <location>
        <begin position="1"/>
        <end position="28"/>
    </location>
</feature>